<dbReference type="STRING" id="583356.Igag_1959"/>
<sequence>MGREEDRGILRRKLRKIEDNVLYEAMRYIYNNALFDAGKRSTIGWIYTTAFGIRGGVRILLEKFGFKDVPIDVLDKAADNIFEHVRRVAEEFSKELTGGISLGALEWYIAMGAPSEYKIAEFDEEGKLRIKESIDLRNLKNLVEED</sequence>
<dbReference type="KEGG" id="iag:Igag_1959"/>
<evidence type="ECO:0000313" key="2">
    <source>
        <dbReference type="Proteomes" id="UP000001304"/>
    </source>
</evidence>
<dbReference type="Proteomes" id="UP000001304">
    <property type="component" value="Chromosome"/>
</dbReference>
<accession>E0STG5</accession>
<name>E0STG5_IGNAA</name>
<dbReference type="BioCyc" id="IAGG583356:GHAH-1948-MONOMER"/>
<dbReference type="EMBL" id="CP002098">
    <property type="protein sequence ID" value="ADM28751.1"/>
    <property type="molecule type" value="Genomic_DNA"/>
</dbReference>
<gene>
    <name evidence="1" type="ordered locus">Igag_1959</name>
</gene>
<proteinExistence type="predicted"/>
<evidence type="ECO:0000313" key="1">
    <source>
        <dbReference type="EMBL" id="ADM28751.1"/>
    </source>
</evidence>
<reference evidence="1 2" key="1">
    <citation type="journal article" date="2010" name="Stand. Genomic Sci.">
        <title>Complete genome sequence of Ignisphaera aggregans type strain (AQ1.S1).</title>
        <authorList>
            <person name="Goker M."/>
            <person name="Held B."/>
            <person name="Lapidus A."/>
            <person name="Nolan M."/>
            <person name="Spring S."/>
            <person name="Yasawong M."/>
            <person name="Lucas S."/>
            <person name="Glavina Del Rio T."/>
            <person name="Tice H."/>
            <person name="Cheng J.F."/>
            <person name="Goodwin L."/>
            <person name="Tapia R."/>
            <person name="Pitluck S."/>
            <person name="Liolios K."/>
            <person name="Ivanova N."/>
            <person name="Mavromatis K."/>
            <person name="Mikhailova N."/>
            <person name="Pati A."/>
            <person name="Chen A."/>
            <person name="Palaniappan K."/>
            <person name="Brambilla E."/>
            <person name="Land M."/>
            <person name="Hauser L."/>
            <person name="Chang Y.J."/>
            <person name="Jeffries C.D."/>
            <person name="Brettin T."/>
            <person name="Detter J.C."/>
            <person name="Han C."/>
            <person name="Rohde M."/>
            <person name="Sikorski J."/>
            <person name="Woyke T."/>
            <person name="Bristow J."/>
            <person name="Eisen J.A."/>
            <person name="Markowitz V."/>
            <person name="Hugenholtz P."/>
            <person name="Kyrpides N.C."/>
            <person name="Klenk H.P."/>
        </authorList>
    </citation>
    <scope>NUCLEOTIDE SEQUENCE [LARGE SCALE GENOMIC DNA]</scope>
    <source>
        <strain evidence="2">DSM 17230 / JCM 13409 / AQ1.S1</strain>
    </source>
</reference>
<dbReference type="AlphaFoldDB" id="E0STG5"/>
<organism evidence="1 2">
    <name type="scientific">Ignisphaera aggregans (strain DSM 17230 / JCM 13409 / AQ1.S1)</name>
    <dbReference type="NCBI Taxonomy" id="583356"/>
    <lineage>
        <taxon>Archaea</taxon>
        <taxon>Thermoproteota</taxon>
        <taxon>Thermoprotei</taxon>
        <taxon>Desulfurococcales</taxon>
        <taxon>Desulfurococcaceae</taxon>
        <taxon>Ignisphaera</taxon>
    </lineage>
</organism>
<dbReference type="HOGENOM" id="CLU_1773164_0_0_2"/>
<keyword evidence="2" id="KW-1185">Reference proteome</keyword>
<protein>
    <submittedName>
        <fullName evidence="1">Uncharacterized protein</fullName>
    </submittedName>
</protein>